<organism evidence="3 4">
    <name type="scientific">Panicum miliaceum</name>
    <name type="common">Proso millet</name>
    <name type="synonym">Broomcorn millet</name>
    <dbReference type="NCBI Taxonomy" id="4540"/>
    <lineage>
        <taxon>Eukaryota</taxon>
        <taxon>Viridiplantae</taxon>
        <taxon>Streptophyta</taxon>
        <taxon>Embryophyta</taxon>
        <taxon>Tracheophyta</taxon>
        <taxon>Spermatophyta</taxon>
        <taxon>Magnoliopsida</taxon>
        <taxon>Liliopsida</taxon>
        <taxon>Poales</taxon>
        <taxon>Poaceae</taxon>
        <taxon>PACMAD clade</taxon>
        <taxon>Panicoideae</taxon>
        <taxon>Panicodae</taxon>
        <taxon>Paniceae</taxon>
        <taxon>Panicinae</taxon>
        <taxon>Panicum</taxon>
        <taxon>Panicum sect. Panicum</taxon>
    </lineage>
</organism>
<feature type="compositionally biased region" description="Low complexity" evidence="1">
    <location>
        <begin position="15"/>
        <end position="39"/>
    </location>
</feature>
<name>A0A3L6S2F8_PANMI</name>
<dbReference type="SUPFAM" id="SSF49599">
    <property type="entry name" value="TRAF domain-like"/>
    <property type="match status" value="1"/>
</dbReference>
<dbReference type="GO" id="GO:0016567">
    <property type="term" value="P:protein ubiquitination"/>
    <property type="evidence" value="ECO:0007669"/>
    <property type="project" value="InterPro"/>
</dbReference>
<sequence>MPSVSGRRGPPPPSSRTRSAGATSSRSTPAPSTPAGARGLLASSPFTVGGHRWRVQYYPNGDGADSKGWVSVFLFLDEDVAEPVTVRFRLTLVTEMFLLAISL</sequence>
<dbReference type="PANTHER" id="PTHR26379:SF518">
    <property type="entry name" value="BTB DOMAIN-CONTAINING PROTEIN"/>
    <property type="match status" value="1"/>
</dbReference>
<feature type="domain" description="MATH" evidence="2">
    <location>
        <begin position="21"/>
        <end position="103"/>
    </location>
</feature>
<protein>
    <recommendedName>
        <fullName evidence="2">MATH domain-containing protein</fullName>
    </recommendedName>
</protein>
<dbReference type="EMBL" id="PQIB02000006">
    <property type="protein sequence ID" value="RLN13354.1"/>
    <property type="molecule type" value="Genomic_DNA"/>
</dbReference>
<dbReference type="STRING" id="4540.A0A3L6S2F8"/>
<dbReference type="PANTHER" id="PTHR26379">
    <property type="entry name" value="BTB/POZ AND MATH DOMAIN-CONTAINING PROTEIN 1"/>
    <property type="match status" value="1"/>
</dbReference>
<comment type="caution">
    <text evidence="3">The sequence shown here is derived from an EMBL/GenBank/DDBJ whole genome shotgun (WGS) entry which is preliminary data.</text>
</comment>
<accession>A0A3L6S2F8</accession>
<dbReference type="AlphaFoldDB" id="A0A3L6S2F8"/>
<dbReference type="InterPro" id="IPR002083">
    <property type="entry name" value="MATH/TRAF_dom"/>
</dbReference>
<evidence type="ECO:0000313" key="3">
    <source>
        <dbReference type="EMBL" id="RLN13354.1"/>
    </source>
</evidence>
<dbReference type="InterPro" id="IPR045005">
    <property type="entry name" value="BPM1-6"/>
</dbReference>
<evidence type="ECO:0000259" key="2">
    <source>
        <dbReference type="PROSITE" id="PS50144"/>
    </source>
</evidence>
<dbReference type="InterPro" id="IPR008974">
    <property type="entry name" value="TRAF-like"/>
</dbReference>
<dbReference type="Pfam" id="PF22486">
    <property type="entry name" value="MATH_2"/>
    <property type="match status" value="1"/>
</dbReference>
<dbReference type="Gene3D" id="2.60.210.10">
    <property type="entry name" value="Apoptosis, Tumor Necrosis Factor Receptor Associated Protein 2, Chain A"/>
    <property type="match status" value="1"/>
</dbReference>
<gene>
    <name evidence="3" type="ORF">C2845_PM09G03410</name>
</gene>
<reference evidence="4" key="1">
    <citation type="journal article" date="2019" name="Nat. Commun.">
        <title>The genome of broomcorn millet.</title>
        <authorList>
            <person name="Zou C."/>
            <person name="Miki D."/>
            <person name="Li D."/>
            <person name="Tang Q."/>
            <person name="Xiao L."/>
            <person name="Rajput S."/>
            <person name="Deng P."/>
            <person name="Jia W."/>
            <person name="Huang R."/>
            <person name="Zhang M."/>
            <person name="Sun Y."/>
            <person name="Hu J."/>
            <person name="Fu X."/>
            <person name="Schnable P.S."/>
            <person name="Li F."/>
            <person name="Zhang H."/>
            <person name="Feng B."/>
            <person name="Zhu X."/>
            <person name="Liu R."/>
            <person name="Schnable J.C."/>
            <person name="Zhu J.-K."/>
            <person name="Zhang H."/>
        </authorList>
    </citation>
    <scope>NUCLEOTIDE SEQUENCE [LARGE SCALE GENOMIC DNA]</scope>
</reference>
<proteinExistence type="predicted"/>
<feature type="region of interest" description="Disordered" evidence="1">
    <location>
        <begin position="1"/>
        <end position="45"/>
    </location>
</feature>
<evidence type="ECO:0000313" key="4">
    <source>
        <dbReference type="Proteomes" id="UP000275267"/>
    </source>
</evidence>
<dbReference type="Proteomes" id="UP000275267">
    <property type="component" value="Unassembled WGS sequence"/>
</dbReference>
<dbReference type="CDD" id="cd00121">
    <property type="entry name" value="MATH"/>
    <property type="match status" value="1"/>
</dbReference>
<dbReference type="PROSITE" id="PS50144">
    <property type="entry name" value="MATH"/>
    <property type="match status" value="1"/>
</dbReference>
<dbReference type="OrthoDB" id="692100at2759"/>
<keyword evidence="4" id="KW-1185">Reference proteome</keyword>
<evidence type="ECO:0000256" key="1">
    <source>
        <dbReference type="SAM" id="MobiDB-lite"/>
    </source>
</evidence>